<comment type="caution">
    <text evidence="2">The sequence shown here is derived from an EMBL/GenBank/DDBJ whole genome shotgun (WGS) entry which is preliminary data.</text>
</comment>
<name>A0A2N7W878_9BURK</name>
<keyword evidence="3" id="KW-1185">Reference proteome</keyword>
<gene>
    <name evidence="2" type="ORF">C0Z19_08515</name>
</gene>
<reference evidence="2 3" key="1">
    <citation type="submission" date="2018-01" db="EMBL/GenBank/DDBJ databases">
        <title>Whole genome analyses suggest that Burkholderia sensu lato contains two further novel genera in the rhizoxinica-symbiotica group Mycetohabitans gen. nov., and Trinickia gen. nov.: implications for the evolution of diazotrophy and nodulation in the Burkholderiaceae.</title>
        <authorList>
            <person name="Estrada-de los Santos P."/>
            <person name="Palmer M."/>
            <person name="Chavez-Ramirez B."/>
            <person name="Beukes C."/>
            <person name="Steenkamp E.T."/>
            <person name="Hirsch A.M."/>
            <person name="Manyaka P."/>
            <person name="Maluk M."/>
            <person name="Lafos M."/>
            <person name="Crook M."/>
            <person name="Gross E."/>
            <person name="Simon M.F."/>
            <person name="Bueno dos Reis Junior F."/>
            <person name="Poole P.S."/>
            <person name="Venter S.N."/>
            <person name="James E.K."/>
        </authorList>
    </citation>
    <scope>NUCLEOTIDE SEQUENCE [LARGE SCALE GENOMIC DNA]</scope>
    <source>
        <strain evidence="2 3">GP25-8</strain>
    </source>
</reference>
<proteinExistence type="predicted"/>
<dbReference type="Pfam" id="PF08386">
    <property type="entry name" value="Abhydrolase_4"/>
    <property type="match status" value="1"/>
</dbReference>
<dbReference type="InterPro" id="IPR013595">
    <property type="entry name" value="Pept_S33_TAP-like_C"/>
</dbReference>
<evidence type="ECO:0000313" key="3">
    <source>
        <dbReference type="Proteomes" id="UP000235347"/>
    </source>
</evidence>
<organism evidence="2 3">
    <name type="scientific">Trinickia soli</name>
    <dbReference type="NCBI Taxonomy" id="380675"/>
    <lineage>
        <taxon>Bacteria</taxon>
        <taxon>Pseudomonadati</taxon>
        <taxon>Pseudomonadota</taxon>
        <taxon>Betaproteobacteria</taxon>
        <taxon>Burkholderiales</taxon>
        <taxon>Burkholderiaceae</taxon>
        <taxon>Trinickia</taxon>
    </lineage>
</organism>
<accession>A0A2N7W878</accession>
<dbReference type="Gene3D" id="3.40.50.1820">
    <property type="entry name" value="alpha/beta hydrolase"/>
    <property type="match status" value="1"/>
</dbReference>
<evidence type="ECO:0000259" key="1">
    <source>
        <dbReference type="Pfam" id="PF08386"/>
    </source>
</evidence>
<evidence type="ECO:0000313" key="2">
    <source>
        <dbReference type="EMBL" id="PMS25607.1"/>
    </source>
</evidence>
<dbReference type="SUPFAM" id="SSF53474">
    <property type="entry name" value="alpha/beta-Hydrolases"/>
    <property type="match status" value="1"/>
</dbReference>
<protein>
    <recommendedName>
        <fullName evidence="1">Peptidase S33 tripeptidyl aminopeptidase-like C-terminal domain-containing protein</fullName>
    </recommendedName>
</protein>
<dbReference type="EMBL" id="PNYB01000006">
    <property type="protein sequence ID" value="PMS25607.1"/>
    <property type="molecule type" value="Genomic_DNA"/>
</dbReference>
<feature type="domain" description="Peptidase S33 tripeptidyl aminopeptidase-like C-terminal" evidence="1">
    <location>
        <begin position="19"/>
        <end position="78"/>
    </location>
</feature>
<sequence>MRKCARRQLKYQNTWSWERIAPTLLIRSYDQPILLIHDQHDEEVPVQHAQILQSNNVNAQLVFTQKQTHRKILRDKVAASRLPSSSWPKPNSFF</sequence>
<dbReference type="AlphaFoldDB" id="A0A2N7W878"/>
<dbReference type="RefSeq" id="WP_102609379.1">
    <property type="nucleotide sequence ID" value="NZ_CADIKD010000001.1"/>
</dbReference>
<dbReference type="InterPro" id="IPR029058">
    <property type="entry name" value="AB_hydrolase_fold"/>
</dbReference>
<dbReference type="Proteomes" id="UP000235347">
    <property type="component" value="Unassembled WGS sequence"/>
</dbReference>